<dbReference type="RefSeq" id="WP_039650292.1">
    <property type="nucleotide sequence ID" value="NZ_CP007770.1"/>
</dbReference>
<sequence>MNKLKHLAVVMDGNRRWARKNGLLEKIGYKQGAKIVEEIIEVCIEEQIENLTLYAFSTENWQRPKEEVDFLFKLLEKYLDESLPQFIMNEVRFRAIGNFDLLDDFILQKIKKFEDQTKDYSKLCVNLAISYGSKDEIVRAVKKIIEKKLEITEENIQANLDLSEDVDLFLRVGSAKRISNFLLWQSSYAEIHFSPTLFPALTKKEFNSIINDFKKRKRTFGK</sequence>
<dbReference type="EMBL" id="CP007770">
    <property type="protein sequence ID" value="AJC87908.1"/>
    <property type="molecule type" value="Genomic_DNA"/>
</dbReference>
<comment type="function">
    <text evidence="2">Catalyzes the condensation of isopentenyl diphosphate (IPP) with allylic pyrophosphates generating different type of terpenoids.</text>
</comment>
<comment type="similarity">
    <text evidence="2">Belongs to the UPP synthase family.</text>
</comment>
<dbReference type="HOGENOM" id="CLU_038505_1_1_7"/>
<dbReference type="NCBIfam" id="TIGR00055">
    <property type="entry name" value="uppS"/>
    <property type="match status" value="1"/>
</dbReference>
<feature type="binding site" evidence="2">
    <location>
        <begin position="13"/>
        <end position="16"/>
    </location>
    <ligand>
        <name>substrate</name>
    </ligand>
</feature>
<dbReference type="InterPro" id="IPR001441">
    <property type="entry name" value="UPP_synth-like"/>
</dbReference>
<dbReference type="AlphaFoldDB" id="A0A0A8H141"/>
<feature type="binding site" evidence="2">
    <location>
        <position position="17"/>
    </location>
    <ligand>
        <name>substrate</name>
    </ligand>
</feature>
<keyword evidence="2" id="KW-0460">Magnesium</keyword>
<evidence type="ECO:0000313" key="3">
    <source>
        <dbReference type="EMBL" id="AJC87908.1"/>
    </source>
</evidence>
<dbReference type="HAMAP" id="MF_01139">
    <property type="entry name" value="ISPT"/>
    <property type="match status" value="1"/>
</dbReference>
<keyword evidence="1 2" id="KW-0808">Transferase</keyword>
<dbReference type="Proteomes" id="UP000031163">
    <property type="component" value="Chromosome"/>
</dbReference>
<feature type="binding site" evidence="2">
    <location>
        <begin position="177"/>
        <end position="179"/>
    </location>
    <ligand>
        <name>substrate</name>
    </ligand>
</feature>
<dbReference type="GO" id="GO:0045547">
    <property type="term" value="F:ditrans,polycis-polyprenyl diphosphate synthase [(2E,6E)-farnesyl diphosphate specific] activity"/>
    <property type="evidence" value="ECO:0007669"/>
    <property type="project" value="TreeGrafter"/>
</dbReference>
<reference evidence="3 4" key="1">
    <citation type="journal article" date="2014" name="Genome Biol. Evol.">
        <title>Comparative Genomics of the Campylobacter lari Group.</title>
        <authorList>
            <person name="Miller W.G."/>
            <person name="Yee E."/>
            <person name="Chapman M.H."/>
            <person name="Smith T.P."/>
            <person name="Bono J.L."/>
            <person name="Huynh S."/>
            <person name="Parker C.T."/>
            <person name="Vandamme P."/>
            <person name="Luong K."/>
            <person name="Korlach J."/>
        </authorList>
    </citation>
    <scope>NUCLEOTIDE SEQUENCE [LARGE SCALE GENOMIC DNA]</scope>
    <source>
        <strain evidence="3 4">NCTC 12927</strain>
    </source>
</reference>
<feature type="binding site" evidence="2">
    <location>
        <position position="12"/>
    </location>
    <ligand>
        <name>Mg(2+)</name>
        <dbReference type="ChEBI" id="CHEBI:18420"/>
    </ligand>
</feature>
<evidence type="ECO:0000256" key="1">
    <source>
        <dbReference type="ARBA" id="ARBA00022679"/>
    </source>
</evidence>
<dbReference type="SUPFAM" id="SSF64005">
    <property type="entry name" value="Undecaprenyl diphosphate synthase"/>
    <property type="match status" value="1"/>
</dbReference>
<dbReference type="Pfam" id="PF01255">
    <property type="entry name" value="Prenyltransf"/>
    <property type="match status" value="1"/>
</dbReference>
<dbReference type="PANTHER" id="PTHR10291:SF0">
    <property type="entry name" value="DEHYDRODOLICHYL DIPHOSPHATE SYNTHASE 2"/>
    <property type="match status" value="1"/>
</dbReference>
<dbReference type="Gene3D" id="3.40.1180.10">
    <property type="entry name" value="Decaprenyl diphosphate synthase-like"/>
    <property type="match status" value="1"/>
</dbReference>
<feature type="binding site" evidence="2">
    <location>
        <begin position="57"/>
        <end position="59"/>
    </location>
    <ligand>
        <name>substrate</name>
    </ligand>
</feature>
<organism evidence="3 4">
    <name type="scientific">Campylobacter insulaenigrae NCTC 12927</name>
    <dbReference type="NCBI Taxonomy" id="1031564"/>
    <lineage>
        <taxon>Bacteria</taxon>
        <taxon>Pseudomonadati</taxon>
        <taxon>Campylobacterota</taxon>
        <taxon>Epsilonproteobacteria</taxon>
        <taxon>Campylobacterales</taxon>
        <taxon>Campylobacteraceae</taxon>
        <taxon>Campylobacter</taxon>
    </lineage>
</organism>
<dbReference type="GO" id="GO:0000287">
    <property type="term" value="F:magnesium ion binding"/>
    <property type="evidence" value="ECO:0007669"/>
    <property type="project" value="UniProtKB-UniRule"/>
</dbReference>
<comment type="subunit">
    <text evidence="2">Homodimer.</text>
</comment>
<dbReference type="GO" id="GO:0016094">
    <property type="term" value="P:polyprenol biosynthetic process"/>
    <property type="evidence" value="ECO:0007669"/>
    <property type="project" value="TreeGrafter"/>
</dbReference>
<comment type="cofactor">
    <cofactor evidence="2">
        <name>Mg(2+)</name>
        <dbReference type="ChEBI" id="CHEBI:18420"/>
    </cofactor>
    <text evidence="2">Binds 2 magnesium ions per subunit.</text>
</comment>
<evidence type="ECO:0000313" key="4">
    <source>
        <dbReference type="Proteomes" id="UP000031163"/>
    </source>
</evidence>
<proteinExistence type="inferred from homology"/>
<dbReference type="CDD" id="cd00475">
    <property type="entry name" value="Cis_IPPS"/>
    <property type="match status" value="1"/>
</dbReference>
<feature type="binding site" evidence="2">
    <location>
        <position position="190"/>
    </location>
    <ligand>
        <name>Mg(2+)</name>
        <dbReference type="ChEBI" id="CHEBI:18420"/>
    </ligand>
</feature>
<comment type="caution">
    <text evidence="2">Lacks conserved residue(s) required for the propagation of feature annotation.</text>
</comment>
<feature type="binding site" evidence="2">
    <location>
        <position position="171"/>
    </location>
    <ligand>
        <name>substrate</name>
    </ligand>
</feature>
<dbReference type="STRING" id="1031564.CINS_0945"/>
<feature type="active site" evidence="2">
    <location>
        <position position="12"/>
    </location>
</feature>
<dbReference type="InterPro" id="IPR036424">
    <property type="entry name" value="UPP_synth-like_sf"/>
</dbReference>
<dbReference type="PANTHER" id="PTHR10291">
    <property type="entry name" value="DEHYDRODOLICHYL DIPHOSPHATE SYNTHASE FAMILY MEMBER"/>
    <property type="match status" value="1"/>
</dbReference>
<dbReference type="EC" id="2.5.1.-" evidence="2"/>
<feature type="binding site" evidence="2">
    <location>
        <position position="61"/>
    </location>
    <ligand>
        <name>substrate</name>
    </ligand>
</feature>
<feature type="active site" description="Proton acceptor" evidence="2">
    <location>
        <position position="60"/>
    </location>
</feature>
<name>A0A0A8H141_9BACT</name>
<protein>
    <recommendedName>
        <fullName evidence="2">Isoprenyl transferase</fullName>
        <ecNumber evidence="2">2.5.1.-</ecNumber>
    </recommendedName>
</protein>
<gene>
    <name evidence="3" type="primary">ispU</name>
    <name evidence="3" type="ORF">CINS_0945</name>
</gene>
<keyword evidence="2" id="KW-0479">Metal-binding</keyword>
<dbReference type="KEGG" id="cis:CINS_0945"/>
<accession>A0A0A8H141</accession>
<evidence type="ECO:0000256" key="2">
    <source>
        <dbReference type="HAMAP-Rule" id="MF_01139"/>
    </source>
</evidence>
<dbReference type="GeneID" id="74431737"/>
<feature type="binding site" evidence="2">
    <location>
        <position position="63"/>
    </location>
    <ligand>
        <name>substrate</name>
    </ligand>
</feature>